<sequence>MGVEAKMQCTSYIPVYYHPRDLNLGASGLSWHPFDGNANYGDERGYNISLPLRTPDPYLSYDKEMLRQIIQNQEATFRYQVQELHRLYRRQRELMDEMRVGQIFAQHLRTSESISFLPHPQSNISQTTSHATSWLLGDHSHSKLSEITAENIQRPPNPFAESFQGHTAVPPGPFVRKNSYNEVKFLSSRSNGNENRIFDLELPADACRDDEVKQLGNLSEAPELTSDNQKKLLNIQPASDLEFCPVKTEDSSSFDSNSKKTNSFIDLNEPIHLESLPSSSTGPLESVVHKHFGLLDRDSSSDGINSSLAIDLNTTPVSCFSDMEILENGKCVEDTKIDEKFLKTETYIDLNTGVVVDEPSPQLSCSVFPTKSAGDMDLKGPVSPENEECSPPRGKSEDIRLEEPSVEPDVTAAQNLVMLSSQGVKEHVKNCLLWLAEIVSSTGDNLENEVMNLQDDARFYDFGALMVSEENGLNISHVVRNENEKGMSSNRSGKGCARGTKQRTEAKDLHTTEGSLETGSLKRNAGKKTCPKRRKCTKLSPSSMVKKSMSSVLKQGWGKVKKREGGCRRRASKFLVIS</sequence>
<dbReference type="OrthoDB" id="630817at2759"/>
<organism evidence="2 3">
    <name type="scientific">Handroanthus impetiginosus</name>
    <dbReference type="NCBI Taxonomy" id="429701"/>
    <lineage>
        <taxon>Eukaryota</taxon>
        <taxon>Viridiplantae</taxon>
        <taxon>Streptophyta</taxon>
        <taxon>Embryophyta</taxon>
        <taxon>Tracheophyta</taxon>
        <taxon>Spermatophyta</taxon>
        <taxon>Magnoliopsida</taxon>
        <taxon>eudicotyledons</taxon>
        <taxon>Gunneridae</taxon>
        <taxon>Pentapetalae</taxon>
        <taxon>asterids</taxon>
        <taxon>lamiids</taxon>
        <taxon>Lamiales</taxon>
        <taxon>Bignoniaceae</taxon>
        <taxon>Crescentiina</taxon>
        <taxon>Tabebuia alliance</taxon>
        <taxon>Handroanthus</taxon>
    </lineage>
</organism>
<evidence type="ECO:0000313" key="2">
    <source>
        <dbReference type="EMBL" id="PIN27001.1"/>
    </source>
</evidence>
<feature type="compositionally biased region" description="Basic residues" evidence="1">
    <location>
        <begin position="524"/>
        <end position="535"/>
    </location>
</feature>
<comment type="caution">
    <text evidence="2">The sequence shown here is derived from an EMBL/GenBank/DDBJ whole genome shotgun (WGS) entry which is preliminary data.</text>
</comment>
<dbReference type="EMBL" id="NKXS01000019">
    <property type="protein sequence ID" value="PIN27001.1"/>
    <property type="molecule type" value="Genomic_DNA"/>
</dbReference>
<dbReference type="PANTHER" id="PTHR33167:SF18">
    <property type="entry name" value="GB|AAF67766.1"/>
    <property type="match status" value="1"/>
</dbReference>
<reference evidence="3" key="1">
    <citation type="journal article" date="2018" name="Gigascience">
        <title>Genome assembly of the Pink Ipe (Handroanthus impetiginosus, Bignoniaceae), a highly valued, ecologically keystone Neotropical timber forest tree.</title>
        <authorList>
            <person name="Silva-Junior O.B."/>
            <person name="Grattapaglia D."/>
            <person name="Novaes E."/>
            <person name="Collevatti R.G."/>
        </authorList>
    </citation>
    <scope>NUCLEOTIDE SEQUENCE [LARGE SCALE GENOMIC DNA]</scope>
    <source>
        <strain evidence="3">cv. UFG-1</strain>
    </source>
</reference>
<evidence type="ECO:0000256" key="1">
    <source>
        <dbReference type="SAM" id="MobiDB-lite"/>
    </source>
</evidence>
<feature type="region of interest" description="Disordered" evidence="1">
    <location>
        <begin position="374"/>
        <end position="398"/>
    </location>
</feature>
<dbReference type="AlphaFoldDB" id="A0A2G9IB75"/>
<protein>
    <submittedName>
        <fullName evidence="2">Uncharacterized protein</fullName>
    </submittedName>
</protein>
<gene>
    <name evidence="2" type="ORF">CDL12_00219</name>
</gene>
<dbReference type="Proteomes" id="UP000231279">
    <property type="component" value="Unassembled WGS sequence"/>
</dbReference>
<evidence type="ECO:0000313" key="3">
    <source>
        <dbReference type="Proteomes" id="UP000231279"/>
    </source>
</evidence>
<accession>A0A2G9IB75</accession>
<name>A0A2G9IB75_9LAMI</name>
<feature type="region of interest" description="Disordered" evidence="1">
    <location>
        <begin position="484"/>
        <end position="535"/>
    </location>
</feature>
<feature type="compositionally biased region" description="Basic and acidic residues" evidence="1">
    <location>
        <begin position="502"/>
        <end position="511"/>
    </location>
</feature>
<dbReference type="PANTHER" id="PTHR33167">
    <property type="entry name" value="TRANSCRIPTION FACTOR, PUTATIVE (DUF863)-RELATED"/>
    <property type="match status" value="1"/>
</dbReference>
<proteinExistence type="predicted"/>
<keyword evidence="3" id="KW-1185">Reference proteome</keyword>